<accession>A0ABR8LGB6</accession>
<feature type="transmembrane region" description="Helical" evidence="9">
    <location>
        <begin position="497"/>
        <end position="515"/>
    </location>
</feature>
<evidence type="ECO:0000256" key="1">
    <source>
        <dbReference type="ARBA" id="ARBA00004651"/>
    </source>
</evidence>
<protein>
    <submittedName>
        <fullName evidence="10">Iron ABC transporter permease</fullName>
    </submittedName>
</protein>
<feature type="transmembrane region" description="Helical" evidence="9">
    <location>
        <begin position="448"/>
        <end position="470"/>
    </location>
</feature>
<feature type="region of interest" description="Disordered" evidence="8">
    <location>
        <begin position="1"/>
        <end position="55"/>
    </location>
</feature>
<feature type="region of interest" description="Disordered" evidence="8">
    <location>
        <begin position="74"/>
        <end position="287"/>
    </location>
</feature>
<feature type="compositionally biased region" description="Basic and acidic residues" evidence="8">
    <location>
        <begin position="133"/>
        <end position="143"/>
    </location>
</feature>
<feature type="compositionally biased region" description="Basic residues" evidence="8">
    <location>
        <begin position="187"/>
        <end position="217"/>
    </location>
</feature>
<evidence type="ECO:0000256" key="8">
    <source>
        <dbReference type="SAM" id="MobiDB-lite"/>
    </source>
</evidence>
<feature type="transmembrane region" description="Helical" evidence="9">
    <location>
        <begin position="367"/>
        <end position="385"/>
    </location>
</feature>
<evidence type="ECO:0000256" key="2">
    <source>
        <dbReference type="ARBA" id="ARBA00007935"/>
    </source>
</evidence>
<evidence type="ECO:0000256" key="7">
    <source>
        <dbReference type="ARBA" id="ARBA00023136"/>
    </source>
</evidence>
<dbReference type="EMBL" id="JACXRZ010000033">
    <property type="protein sequence ID" value="MBD3147624.1"/>
    <property type="molecule type" value="Genomic_DNA"/>
</dbReference>
<comment type="caution">
    <text evidence="10">The sequence shown here is derived from an EMBL/GenBank/DDBJ whole genome shotgun (WGS) entry which is preliminary data.</text>
</comment>
<sequence length="636" mass="67683">MVVAGASHPHRGDGRRRPRRGRHGHAGHHPQPHRRTRHPGRQPGRLGGRGVRDRVPRSALAERVCVVRLRRRGDRGGRGLRHRQRRARRRLTGQARPGRHRDERPARLRGLRHRDDGRPGPGRVQVLACRLAQRPERRDRRSDLAVPPRGAAAGRRDGPGARRARARGGRGQGARPQRPPAADPRRSRGHRPDRRRGRRRRSDRLHRPGRPAHRASARGRGPPLGPSRGGPARPRDAPGRGRPRPRRLPALGGAGGRHDRTARRAFPDHTGAQEGGGGGVTSLTRPVRPTGFSVLRVGRGSFLLHRRATLVAVLLGVVLAVTAVVYLCVGESFVGPTEVVRVLCSAVGGGQPSPDEFVVGTLRMPRLAVGLLAGAAFGIAGSFIQTVARNPLASPDVIGVTQGAGAATVAAMTFGLAAPGTLPYVSILGGLAAAALVYVFAWRRGLHAARFVLIGIGISVALGSLTQLFLTKGDFLVAQQAKVWLTGSLNGRGYDHAAPLALILLVLTPALLWAARAQRTVLFDDDTATALGVRLGRVRLCLTVLGVVLASVATAAAGPVDFVALLAPQIARRLTRTAHIPLVGSALTGALIVTVADLLARKLFSPIELPVGVFTAVVGAPYLMWLIVRTRSGGAS</sequence>
<reference evidence="10 11" key="1">
    <citation type="submission" date="2020-09" db="EMBL/GenBank/DDBJ databases">
        <title>Actinomycete isolated from the Camponotus japonicus Mayr.</title>
        <authorList>
            <person name="Gong X."/>
        </authorList>
    </citation>
    <scope>NUCLEOTIDE SEQUENCE [LARGE SCALE GENOMIC DNA]</scope>
    <source>
        <strain evidence="10 11">2C-HV3</strain>
    </source>
</reference>
<dbReference type="Proteomes" id="UP000653231">
    <property type="component" value="Unassembled WGS sequence"/>
</dbReference>
<keyword evidence="11" id="KW-1185">Reference proteome</keyword>
<dbReference type="InterPro" id="IPR037294">
    <property type="entry name" value="ABC_BtuC-like"/>
</dbReference>
<dbReference type="PANTHER" id="PTHR30472">
    <property type="entry name" value="FERRIC ENTEROBACTIN TRANSPORT SYSTEM PERMEASE PROTEIN"/>
    <property type="match status" value="1"/>
</dbReference>
<dbReference type="InterPro" id="IPR000522">
    <property type="entry name" value="ABC_transptr_permease_BtuC"/>
</dbReference>
<feature type="transmembrane region" description="Helical" evidence="9">
    <location>
        <begin position="578"/>
        <end position="600"/>
    </location>
</feature>
<evidence type="ECO:0000256" key="9">
    <source>
        <dbReference type="SAM" id="Phobius"/>
    </source>
</evidence>
<feature type="transmembrane region" description="Helical" evidence="9">
    <location>
        <begin position="424"/>
        <end position="441"/>
    </location>
</feature>
<name>A0ABR8LGB6_9ACTN</name>
<keyword evidence="3" id="KW-0813">Transport</keyword>
<dbReference type="PANTHER" id="PTHR30472:SF24">
    <property type="entry name" value="FERRIC ENTEROBACTIN TRANSPORT SYSTEM PERMEASE PROTEIN FEPG"/>
    <property type="match status" value="1"/>
</dbReference>
<keyword evidence="6 9" id="KW-1133">Transmembrane helix</keyword>
<comment type="subcellular location">
    <subcellularLocation>
        <location evidence="1">Cell membrane</location>
        <topology evidence="1">Multi-pass membrane protein</topology>
    </subcellularLocation>
</comment>
<evidence type="ECO:0000256" key="4">
    <source>
        <dbReference type="ARBA" id="ARBA00022475"/>
    </source>
</evidence>
<feature type="transmembrane region" description="Helical" evidence="9">
    <location>
        <begin position="308"/>
        <end position="327"/>
    </location>
</feature>
<dbReference type="SUPFAM" id="SSF81345">
    <property type="entry name" value="ABC transporter involved in vitamin B12 uptake, BtuC"/>
    <property type="match status" value="1"/>
</dbReference>
<feature type="transmembrane region" description="Helical" evidence="9">
    <location>
        <begin position="536"/>
        <end position="558"/>
    </location>
</feature>
<organism evidence="10 11">
    <name type="scientific">Microbispora bryophytorum subsp. camponoti</name>
    <dbReference type="NCBI Taxonomy" id="1677852"/>
    <lineage>
        <taxon>Bacteria</taxon>
        <taxon>Bacillati</taxon>
        <taxon>Actinomycetota</taxon>
        <taxon>Actinomycetes</taxon>
        <taxon>Streptosporangiales</taxon>
        <taxon>Streptosporangiaceae</taxon>
        <taxon>Microbispora</taxon>
    </lineage>
</organism>
<keyword evidence="5 9" id="KW-0812">Transmembrane</keyword>
<evidence type="ECO:0000256" key="3">
    <source>
        <dbReference type="ARBA" id="ARBA00022448"/>
    </source>
</evidence>
<comment type="similarity">
    <text evidence="2">Belongs to the binding-protein-dependent transport system permease family. FecCD subfamily.</text>
</comment>
<evidence type="ECO:0000256" key="6">
    <source>
        <dbReference type="ARBA" id="ARBA00022989"/>
    </source>
</evidence>
<gene>
    <name evidence="10" type="ORF">IEQ31_31255</name>
</gene>
<feature type="compositionally biased region" description="Basic residues" evidence="8">
    <location>
        <begin position="13"/>
        <end position="40"/>
    </location>
</feature>
<evidence type="ECO:0000256" key="5">
    <source>
        <dbReference type="ARBA" id="ARBA00022692"/>
    </source>
</evidence>
<dbReference type="Pfam" id="PF01032">
    <property type="entry name" value="FecCD"/>
    <property type="match status" value="1"/>
</dbReference>
<proteinExistence type="inferred from homology"/>
<feature type="transmembrane region" description="Helical" evidence="9">
    <location>
        <begin position="607"/>
        <end position="628"/>
    </location>
</feature>
<feature type="compositionally biased region" description="Basic residues" evidence="8">
    <location>
        <begin position="74"/>
        <end position="91"/>
    </location>
</feature>
<keyword evidence="7 9" id="KW-0472">Membrane</keyword>
<evidence type="ECO:0000313" key="11">
    <source>
        <dbReference type="Proteomes" id="UP000653231"/>
    </source>
</evidence>
<keyword evidence="4" id="KW-1003">Cell membrane</keyword>
<dbReference type="Gene3D" id="1.10.3470.10">
    <property type="entry name" value="ABC transporter involved in vitamin B12 uptake, BtuC"/>
    <property type="match status" value="1"/>
</dbReference>
<evidence type="ECO:0000313" key="10">
    <source>
        <dbReference type="EMBL" id="MBD3147624.1"/>
    </source>
</evidence>
<dbReference type="CDD" id="cd06550">
    <property type="entry name" value="TM_ABC_iron-siderophores_like"/>
    <property type="match status" value="1"/>
</dbReference>